<name>A0A392UTF9_9FABA</name>
<accession>A0A392UTF9</accession>
<gene>
    <name evidence="1" type="ORF">A2U01_0099692</name>
</gene>
<evidence type="ECO:0000313" key="2">
    <source>
        <dbReference type="Proteomes" id="UP000265520"/>
    </source>
</evidence>
<feature type="non-terminal residue" evidence="1">
    <location>
        <position position="1"/>
    </location>
</feature>
<organism evidence="1 2">
    <name type="scientific">Trifolium medium</name>
    <dbReference type="NCBI Taxonomy" id="97028"/>
    <lineage>
        <taxon>Eukaryota</taxon>
        <taxon>Viridiplantae</taxon>
        <taxon>Streptophyta</taxon>
        <taxon>Embryophyta</taxon>
        <taxon>Tracheophyta</taxon>
        <taxon>Spermatophyta</taxon>
        <taxon>Magnoliopsida</taxon>
        <taxon>eudicotyledons</taxon>
        <taxon>Gunneridae</taxon>
        <taxon>Pentapetalae</taxon>
        <taxon>rosids</taxon>
        <taxon>fabids</taxon>
        <taxon>Fabales</taxon>
        <taxon>Fabaceae</taxon>
        <taxon>Papilionoideae</taxon>
        <taxon>50 kb inversion clade</taxon>
        <taxon>NPAAA clade</taxon>
        <taxon>Hologalegina</taxon>
        <taxon>IRL clade</taxon>
        <taxon>Trifolieae</taxon>
        <taxon>Trifolium</taxon>
    </lineage>
</organism>
<dbReference type="EMBL" id="LXQA010950637">
    <property type="protein sequence ID" value="MCI78422.1"/>
    <property type="molecule type" value="Genomic_DNA"/>
</dbReference>
<dbReference type="AlphaFoldDB" id="A0A392UTF9"/>
<dbReference type="Proteomes" id="UP000265520">
    <property type="component" value="Unassembled WGS sequence"/>
</dbReference>
<sequence>YSEVPLKVFRGSEALELQRFRSCIASEGSQRF</sequence>
<proteinExistence type="predicted"/>
<keyword evidence="2" id="KW-1185">Reference proteome</keyword>
<comment type="caution">
    <text evidence="1">The sequence shown here is derived from an EMBL/GenBank/DDBJ whole genome shotgun (WGS) entry which is preliminary data.</text>
</comment>
<reference evidence="1 2" key="1">
    <citation type="journal article" date="2018" name="Front. Plant Sci.">
        <title>Red Clover (Trifolium pratense) and Zigzag Clover (T. medium) - A Picture of Genomic Similarities and Differences.</title>
        <authorList>
            <person name="Dluhosova J."/>
            <person name="Istvanek J."/>
            <person name="Nedelnik J."/>
            <person name="Repkova J."/>
        </authorList>
    </citation>
    <scope>NUCLEOTIDE SEQUENCE [LARGE SCALE GENOMIC DNA]</scope>
    <source>
        <strain evidence="2">cv. 10/8</strain>
        <tissue evidence="1">Leaf</tissue>
    </source>
</reference>
<protein>
    <submittedName>
        <fullName evidence="1">Uncharacterized protein</fullName>
    </submittedName>
</protein>
<evidence type="ECO:0000313" key="1">
    <source>
        <dbReference type="EMBL" id="MCI78422.1"/>
    </source>
</evidence>